<evidence type="ECO:0000313" key="1">
    <source>
        <dbReference type="EMBL" id="MBP1048395.1"/>
    </source>
</evidence>
<dbReference type="EMBL" id="JAEDXU010000015">
    <property type="protein sequence ID" value="MBP1048395.1"/>
    <property type="molecule type" value="Genomic_DNA"/>
</dbReference>
<dbReference type="Proteomes" id="UP000673375">
    <property type="component" value="Unassembled WGS sequence"/>
</dbReference>
<gene>
    <name evidence="1" type="ORF">I6N96_19045</name>
</gene>
<evidence type="ECO:0000313" key="2">
    <source>
        <dbReference type="Proteomes" id="UP000673375"/>
    </source>
</evidence>
<name>A0ABS4CPM1_9ENTE</name>
<sequence length="117" mass="13615">MNKKNWKYLVIAVSLFSPTGFLYLNRSPLLLQQEYRMKKNTQYISADDSDNTLVISNHSEDDLKRKIFRNIEDKITLLEENAYLPEGEDSVVLPKYLAKKSGTVLFGTRLKNKREIT</sequence>
<comment type="caution">
    <text evidence="1">The sequence shown here is derived from an EMBL/GenBank/DDBJ whole genome shotgun (WGS) entry which is preliminary data.</text>
</comment>
<accession>A0ABS4CPM1</accession>
<protein>
    <submittedName>
        <fullName evidence="1">Uncharacterized protein</fullName>
    </submittedName>
</protein>
<proteinExistence type="predicted"/>
<dbReference type="RefSeq" id="WP_209559159.1">
    <property type="nucleotide sequence ID" value="NZ_JAEDXU010000015.1"/>
</dbReference>
<organism evidence="1 2">
    <name type="scientific">Enterococcus larvae</name>
    <dbReference type="NCBI Taxonomy" id="2794352"/>
    <lineage>
        <taxon>Bacteria</taxon>
        <taxon>Bacillati</taxon>
        <taxon>Bacillota</taxon>
        <taxon>Bacilli</taxon>
        <taxon>Lactobacillales</taxon>
        <taxon>Enterococcaceae</taxon>
        <taxon>Enterococcus</taxon>
    </lineage>
</organism>
<keyword evidence="2" id="KW-1185">Reference proteome</keyword>
<reference evidence="1 2" key="1">
    <citation type="submission" date="2020-12" db="EMBL/GenBank/DDBJ databases">
        <title>Vagococcus allomyrinae sp. nov. and Enterococcus lavae sp. nov., isolated from the larvae of Allomyrina dichotoma.</title>
        <authorList>
            <person name="Lee S.D."/>
        </authorList>
    </citation>
    <scope>NUCLEOTIDE SEQUENCE [LARGE SCALE GENOMIC DNA]</scope>
    <source>
        <strain evidence="1 2">BWM-S5</strain>
    </source>
</reference>